<evidence type="ECO:0000313" key="3">
    <source>
        <dbReference type="Proteomes" id="UP000249757"/>
    </source>
</evidence>
<protein>
    <submittedName>
        <fullName evidence="2">Uncharacterized protein</fullName>
    </submittedName>
</protein>
<evidence type="ECO:0000256" key="1">
    <source>
        <dbReference type="SAM" id="MobiDB-lite"/>
    </source>
</evidence>
<feature type="compositionally biased region" description="Polar residues" evidence="1">
    <location>
        <begin position="53"/>
        <end position="67"/>
    </location>
</feature>
<dbReference type="EMBL" id="NRDI02000021">
    <property type="protein sequence ID" value="KAI1509318.1"/>
    <property type="molecule type" value="Genomic_DNA"/>
</dbReference>
<reference evidence="3" key="1">
    <citation type="journal article" date="2022" name="Microb. Genom.">
        <title>A global pangenome for the wheat fungal pathogen Pyrenophora tritici-repentis and prediction of effector protein structural homology.</title>
        <authorList>
            <person name="Moolhuijzen P.M."/>
            <person name="See P.T."/>
            <person name="Shi G."/>
            <person name="Powell H.R."/>
            <person name="Cockram J."/>
            <person name="Jorgensen L.N."/>
            <person name="Benslimane H."/>
            <person name="Strelkov S.E."/>
            <person name="Turner J."/>
            <person name="Liu Z."/>
            <person name="Moffat C.S."/>
        </authorList>
    </citation>
    <scope>NUCLEOTIDE SEQUENCE [LARGE SCALE GENOMIC DNA]</scope>
</reference>
<organism evidence="2 3">
    <name type="scientific">Pyrenophora tritici-repentis</name>
    <dbReference type="NCBI Taxonomy" id="45151"/>
    <lineage>
        <taxon>Eukaryota</taxon>
        <taxon>Fungi</taxon>
        <taxon>Dikarya</taxon>
        <taxon>Ascomycota</taxon>
        <taxon>Pezizomycotina</taxon>
        <taxon>Dothideomycetes</taxon>
        <taxon>Pleosporomycetidae</taxon>
        <taxon>Pleosporales</taxon>
        <taxon>Pleosporineae</taxon>
        <taxon>Pleosporaceae</taxon>
        <taxon>Pyrenophora</taxon>
    </lineage>
</organism>
<name>A0A922N428_9PLEO</name>
<gene>
    <name evidence="2" type="ORF">Ptr86124_011858</name>
</gene>
<proteinExistence type="predicted"/>
<dbReference type="Proteomes" id="UP000249757">
    <property type="component" value="Unassembled WGS sequence"/>
</dbReference>
<feature type="region of interest" description="Disordered" evidence="1">
    <location>
        <begin position="53"/>
        <end position="87"/>
    </location>
</feature>
<keyword evidence="3" id="KW-1185">Reference proteome</keyword>
<dbReference type="AlphaFoldDB" id="A0A922N428"/>
<feature type="compositionally biased region" description="Basic and acidic residues" evidence="1">
    <location>
        <begin position="68"/>
        <end position="78"/>
    </location>
</feature>
<sequence length="542" mass="60571">MTQPFHCPDFNMLLEHNNRDNITAGNNPATVLENTIDPSLEYIPRGLPFAGYESQNRHNQVPAPQTTDNHRPTAHEASRSMPAPPPVRNVPQSGNPRSQFLSGIPLHDYMFPQGGLINATVVDIIVIFPQWFRNPYILERFLNNGITANIQFVILDEYRHLGLTSVEQLERARDHLSDTYRKQMRKYLDSKWTKQTHRAPYGWNTQTMSIHDFKPESMVSGGPYEAPPSIPFKDLAIGLKKLPVGSDAGDLTRALDYAMQNYKLDEHGHPVDFVFPDDIHLILDAIGRTVVTAGNADVSIIIRYHNIIREHEAVRRKKLAEDRRQTADERRQQELAVEAANQSMNQDHEHQIPTQQSSLYGYGQMDWQVPQPAPQHYQSDGEYGGMSSTGMGFHPPRTYSQDAAAAVASRLTSYGTPQTTTSLPPIPSICVFSPSDDDTSQPPPQQSWQPQDPVAAQQQIEDWVAANKTFDLNGVPQCSMHPAMLLRECADRFAADDTSDIARAARWAVALGDSDVLEWTVGDAEMIVGLLDAAANGFEGFI</sequence>
<comment type="caution">
    <text evidence="2">The sequence shown here is derived from an EMBL/GenBank/DDBJ whole genome shotgun (WGS) entry which is preliminary data.</text>
</comment>
<feature type="region of interest" description="Disordered" evidence="1">
    <location>
        <begin position="432"/>
        <end position="455"/>
    </location>
</feature>
<accession>A0A922N428</accession>
<evidence type="ECO:0000313" key="2">
    <source>
        <dbReference type="EMBL" id="KAI1509318.1"/>
    </source>
</evidence>
<dbReference type="OrthoDB" id="3795517at2759"/>